<dbReference type="EMBL" id="CP042476">
    <property type="protein sequence ID" value="QED38028.1"/>
    <property type="molecule type" value="Genomic_DNA"/>
</dbReference>
<evidence type="ECO:0000256" key="1">
    <source>
        <dbReference type="ARBA" id="ARBA00023002"/>
    </source>
</evidence>
<name>A0A5B8YLD3_9FLAO</name>
<accession>A0A5B8YLD3</accession>
<dbReference type="InterPro" id="IPR006076">
    <property type="entry name" value="FAD-dep_OxRdtase"/>
</dbReference>
<dbReference type="SUPFAM" id="SSF54373">
    <property type="entry name" value="FAD-linked reductases, C-terminal domain"/>
    <property type="match status" value="1"/>
</dbReference>
<dbReference type="KEGG" id="anp:FK178_09965"/>
<dbReference type="SUPFAM" id="SSF51971">
    <property type="entry name" value="Nucleotide-binding domain"/>
    <property type="match status" value="1"/>
</dbReference>
<dbReference type="InterPro" id="IPR036188">
    <property type="entry name" value="FAD/NAD-bd_sf"/>
</dbReference>
<dbReference type="Gene3D" id="3.30.9.10">
    <property type="entry name" value="D-Amino Acid Oxidase, subunit A, domain 2"/>
    <property type="match status" value="1"/>
</dbReference>
<gene>
    <name evidence="3" type="ORF">FK178_09965</name>
</gene>
<dbReference type="GO" id="GO:0005737">
    <property type="term" value="C:cytoplasm"/>
    <property type="evidence" value="ECO:0007669"/>
    <property type="project" value="TreeGrafter"/>
</dbReference>
<dbReference type="RefSeq" id="WP_146834318.1">
    <property type="nucleotide sequence ID" value="NZ_CP042476.1"/>
</dbReference>
<evidence type="ECO:0000313" key="4">
    <source>
        <dbReference type="Proteomes" id="UP000321954"/>
    </source>
</evidence>
<reference evidence="3 4" key="1">
    <citation type="submission" date="2019-08" db="EMBL/GenBank/DDBJ databases">
        <title>Antarcticibacterium arcticum sp. nov., a bacterium isolated from marine sediment of the Canadian Beaufort Sea.</title>
        <authorList>
            <person name="Lee Y.M."/>
            <person name="Baek K."/>
            <person name="Lee D.-H."/>
            <person name="Shin S.C."/>
            <person name="Jin Y.K."/>
            <person name="Park Y."/>
        </authorList>
    </citation>
    <scope>NUCLEOTIDE SEQUENCE [LARGE SCALE GENOMIC DNA]</scope>
    <source>
        <strain evidence="3 4">PAMC 28998</strain>
    </source>
</reference>
<protein>
    <submittedName>
        <fullName evidence="3">FAD-binding oxidoreductase</fullName>
    </submittedName>
</protein>
<organism evidence="3 4">
    <name type="scientific">Antarcticibacterium arcticum</name>
    <dbReference type="NCBI Taxonomy" id="2585771"/>
    <lineage>
        <taxon>Bacteria</taxon>
        <taxon>Pseudomonadati</taxon>
        <taxon>Bacteroidota</taxon>
        <taxon>Flavobacteriia</taxon>
        <taxon>Flavobacteriales</taxon>
        <taxon>Flavobacteriaceae</taxon>
        <taxon>Antarcticibacterium</taxon>
    </lineage>
</organism>
<feature type="domain" description="FAD dependent oxidoreductase" evidence="2">
    <location>
        <begin position="3"/>
        <end position="324"/>
    </location>
</feature>
<dbReference type="AlphaFoldDB" id="A0A5B8YLD3"/>
<keyword evidence="1" id="KW-0560">Oxidoreductase</keyword>
<dbReference type="GO" id="GO:0016491">
    <property type="term" value="F:oxidoreductase activity"/>
    <property type="evidence" value="ECO:0007669"/>
    <property type="project" value="UniProtKB-KW"/>
</dbReference>
<dbReference type="Gene3D" id="3.50.50.60">
    <property type="entry name" value="FAD/NAD(P)-binding domain"/>
    <property type="match status" value="1"/>
</dbReference>
<evidence type="ECO:0000313" key="3">
    <source>
        <dbReference type="EMBL" id="QED38028.1"/>
    </source>
</evidence>
<dbReference type="Pfam" id="PF01266">
    <property type="entry name" value="DAO"/>
    <property type="match status" value="1"/>
</dbReference>
<proteinExistence type="predicted"/>
<dbReference type="Proteomes" id="UP000321954">
    <property type="component" value="Chromosome"/>
</dbReference>
<sequence length="345" mass="38798">MLDYIIVGAGLSGISIAEELISRGKSLMVFENNSQNSSTVAGGIFNPVILKRFTLAWNAGEQLETALPFYRSLEKKLEVSLIDELPIYRKFNSIEEQNNWFSAMDKPTVEPFLDSNLTNSVNDHIPSNFSFGRVKGTGRIDTSLLIWKYREYLKKMNSLISANFDHSKLVLGEDFVSYNEISARKILFCEGYGMVANPWFKFLPLHGNKGEYLVIRSKDLKLQVAVKSSVFILPLGDDLYKIGATYDHKDVSADPTPAARETLLSQVRKMLDCDFEIVDQVAGIRPATRDRKPIVGQHPQFSQLYCCNGFGSRGVLIAPTVAKNFVAYLEEGESLDPEIDLKRYL</sequence>
<dbReference type="OrthoDB" id="214253at2"/>
<dbReference type="PANTHER" id="PTHR13847:SF289">
    <property type="entry name" value="GLYCINE OXIDASE"/>
    <property type="match status" value="1"/>
</dbReference>
<evidence type="ECO:0000259" key="2">
    <source>
        <dbReference type="Pfam" id="PF01266"/>
    </source>
</evidence>
<dbReference type="PANTHER" id="PTHR13847">
    <property type="entry name" value="SARCOSINE DEHYDROGENASE-RELATED"/>
    <property type="match status" value="1"/>
</dbReference>
<keyword evidence="4" id="KW-1185">Reference proteome</keyword>